<organism evidence="6 7">
    <name type="scientific">Eubacterium aggregans</name>
    <dbReference type="NCBI Taxonomy" id="81409"/>
    <lineage>
        <taxon>Bacteria</taxon>
        <taxon>Bacillati</taxon>
        <taxon>Bacillota</taxon>
        <taxon>Clostridia</taxon>
        <taxon>Eubacteriales</taxon>
        <taxon>Eubacteriaceae</taxon>
        <taxon>Eubacterium</taxon>
    </lineage>
</organism>
<keyword evidence="7" id="KW-1185">Reference proteome</keyword>
<dbReference type="Pfam" id="PF08100">
    <property type="entry name" value="Dimerisation"/>
    <property type="match status" value="1"/>
</dbReference>
<dbReference type="CDD" id="cd02440">
    <property type="entry name" value="AdoMet_MTases"/>
    <property type="match status" value="1"/>
</dbReference>
<dbReference type="STRING" id="81409.SAMN04515656_10410"/>
<feature type="domain" description="O-methyltransferase C-terminal" evidence="4">
    <location>
        <begin position="137"/>
        <end position="310"/>
    </location>
</feature>
<dbReference type="SUPFAM" id="SSF53335">
    <property type="entry name" value="S-adenosyl-L-methionine-dependent methyltransferases"/>
    <property type="match status" value="1"/>
</dbReference>
<keyword evidence="3" id="KW-0949">S-adenosyl-L-methionine</keyword>
<dbReference type="InterPro" id="IPR019271">
    <property type="entry name" value="DUF2284_metal-binding"/>
</dbReference>
<dbReference type="GO" id="GO:0008171">
    <property type="term" value="F:O-methyltransferase activity"/>
    <property type="evidence" value="ECO:0007669"/>
    <property type="project" value="InterPro"/>
</dbReference>
<dbReference type="AlphaFoldDB" id="A0A1H3YLB1"/>
<dbReference type="PANTHER" id="PTHR43712">
    <property type="entry name" value="PUTATIVE (AFU_ORTHOLOGUE AFUA_4G14580)-RELATED"/>
    <property type="match status" value="1"/>
</dbReference>
<accession>A0A1H3YLB1</accession>
<evidence type="ECO:0000256" key="2">
    <source>
        <dbReference type="ARBA" id="ARBA00022679"/>
    </source>
</evidence>
<dbReference type="Proteomes" id="UP000199394">
    <property type="component" value="Unassembled WGS sequence"/>
</dbReference>
<feature type="domain" description="O-methyltransferase dimerisation" evidence="5">
    <location>
        <begin position="18"/>
        <end position="94"/>
    </location>
</feature>
<gene>
    <name evidence="6" type="ORF">SAMN04515656_10410</name>
</gene>
<keyword evidence="1" id="KW-0489">Methyltransferase</keyword>
<evidence type="ECO:0000313" key="7">
    <source>
        <dbReference type="Proteomes" id="UP000199394"/>
    </source>
</evidence>
<dbReference type="RefSeq" id="WP_090304962.1">
    <property type="nucleotide sequence ID" value="NZ_FNRK01000004.1"/>
</dbReference>
<dbReference type="GO" id="GO:0032259">
    <property type="term" value="P:methylation"/>
    <property type="evidence" value="ECO:0007669"/>
    <property type="project" value="UniProtKB-KW"/>
</dbReference>
<proteinExistence type="predicted"/>
<dbReference type="Gene3D" id="3.40.50.150">
    <property type="entry name" value="Vaccinia Virus protein VP39"/>
    <property type="match status" value="1"/>
</dbReference>
<dbReference type="Pfam" id="PF00891">
    <property type="entry name" value="Methyltransf_2"/>
    <property type="match status" value="1"/>
</dbReference>
<evidence type="ECO:0000313" key="6">
    <source>
        <dbReference type="EMBL" id="SEA12335.1"/>
    </source>
</evidence>
<dbReference type="InterPro" id="IPR036388">
    <property type="entry name" value="WH-like_DNA-bd_sf"/>
</dbReference>
<protein>
    <submittedName>
        <fullName evidence="6">Predicted metal-binding protein</fullName>
    </submittedName>
</protein>
<keyword evidence="2" id="KW-0808">Transferase</keyword>
<evidence type="ECO:0000256" key="1">
    <source>
        <dbReference type="ARBA" id="ARBA00022603"/>
    </source>
</evidence>
<dbReference type="Gene3D" id="1.10.10.10">
    <property type="entry name" value="Winged helix-like DNA-binding domain superfamily/Winged helix DNA-binding domain"/>
    <property type="match status" value="1"/>
</dbReference>
<dbReference type="PROSITE" id="PS51683">
    <property type="entry name" value="SAM_OMT_II"/>
    <property type="match status" value="1"/>
</dbReference>
<evidence type="ECO:0000259" key="4">
    <source>
        <dbReference type="Pfam" id="PF00891"/>
    </source>
</evidence>
<dbReference type="InterPro" id="IPR001077">
    <property type="entry name" value="COMT_C"/>
</dbReference>
<dbReference type="Pfam" id="PF10050">
    <property type="entry name" value="DUF2284"/>
    <property type="match status" value="1"/>
</dbReference>
<dbReference type="InterPro" id="IPR012967">
    <property type="entry name" value="COMT_dimerisation"/>
</dbReference>
<dbReference type="InterPro" id="IPR036390">
    <property type="entry name" value="WH_DNA-bd_sf"/>
</dbReference>
<sequence>MAWLKYDPNTSGGQYLEDLATAYWYSDTLFTALNLGLFDFLDRSPNATTADMAEGLNLDEGALLRFLKLLKSLDLVDCYEDTWYNTQLSSDYLVVGRPLYQGGNIRWREDLQGDWSTLNDVLAAGTRTHFPTATVSEAEMEARRLDYLKAMDAVISLKMPEILPLLGQAIPPNARILDVGAGSGGFTTSLLAAYPQAQATLLDIRQILPHTRTLVETYPLDISRRIDYGEQNILEDSWQDDAHYDLIILSNIVHAYSEAEMALVLKNAAAHLTERGLMLLHDFYTDHWETKSRLSDINMLVNTYNGRAYDSTWVTQALKDLGLATTGLTPLDSDTSIVFASAESQTLDALALDPVAQLIPVIRSLGFAEAMPFDPADVVVTDFAQNKCRFGCDSYDKKHCSRNHEHSPEETESLINTYTRALLLKGEPPTGDFQRQCLAAETAAFKAGYYKAFIYWAGPCSICPSCDLSKPCTNHKHSRPSMEGSGIDVFATVSAVGETLKTLKERGEVIKYYALLLLE</sequence>
<dbReference type="OrthoDB" id="5420534at2"/>
<dbReference type="GO" id="GO:0046983">
    <property type="term" value="F:protein dimerization activity"/>
    <property type="evidence" value="ECO:0007669"/>
    <property type="project" value="InterPro"/>
</dbReference>
<dbReference type="InterPro" id="IPR029063">
    <property type="entry name" value="SAM-dependent_MTases_sf"/>
</dbReference>
<dbReference type="InterPro" id="IPR016461">
    <property type="entry name" value="COMT-like"/>
</dbReference>
<dbReference type="PANTHER" id="PTHR43712:SF2">
    <property type="entry name" value="O-METHYLTRANSFERASE CICE"/>
    <property type="match status" value="1"/>
</dbReference>
<dbReference type="EMBL" id="FNRK01000004">
    <property type="protein sequence ID" value="SEA12335.1"/>
    <property type="molecule type" value="Genomic_DNA"/>
</dbReference>
<evidence type="ECO:0000259" key="5">
    <source>
        <dbReference type="Pfam" id="PF08100"/>
    </source>
</evidence>
<dbReference type="SUPFAM" id="SSF46785">
    <property type="entry name" value="Winged helix' DNA-binding domain"/>
    <property type="match status" value="1"/>
</dbReference>
<reference evidence="6 7" key="1">
    <citation type="submission" date="2016-10" db="EMBL/GenBank/DDBJ databases">
        <authorList>
            <person name="de Groot N.N."/>
        </authorList>
    </citation>
    <scope>NUCLEOTIDE SEQUENCE [LARGE SCALE GENOMIC DNA]</scope>
    <source>
        <strain evidence="6 7">SR12</strain>
    </source>
</reference>
<evidence type="ECO:0000256" key="3">
    <source>
        <dbReference type="ARBA" id="ARBA00022691"/>
    </source>
</evidence>
<name>A0A1H3YLB1_9FIRM</name>